<feature type="domain" description="JmjC" evidence="7">
    <location>
        <begin position="257"/>
        <end position="401"/>
    </location>
</feature>
<comment type="cofactor">
    <cofactor evidence="1">
        <name>Fe(2+)</name>
        <dbReference type="ChEBI" id="CHEBI:29033"/>
    </cofactor>
</comment>
<comment type="subcellular location">
    <subcellularLocation>
        <location evidence="2">Nucleus</location>
    </subcellularLocation>
</comment>
<dbReference type="GO" id="GO:0051864">
    <property type="term" value="F:histone H3K36 demethylase activity"/>
    <property type="evidence" value="ECO:0007669"/>
    <property type="project" value="TreeGrafter"/>
</dbReference>
<keyword evidence="3" id="KW-0479">Metal-binding</keyword>
<evidence type="ECO:0000256" key="4">
    <source>
        <dbReference type="ARBA" id="ARBA00023002"/>
    </source>
</evidence>
<organism evidence="8 9">
    <name type="scientific">Leptidea sinapis</name>
    <dbReference type="NCBI Taxonomy" id="189913"/>
    <lineage>
        <taxon>Eukaryota</taxon>
        <taxon>Metazoa</taxon>
        <taxon>Ecdysozoa</taxon>
        <taxon>Arthropoda</taxon>
        <taxon>Hexapoda</taxon>
        <taxon>Insecta</taxon>
        <taxon>Pterygota</taxon>
        <taxon>Neoptera</taxon>
        <taxon>Endopterygota</taxon>
        <taxon>Lepidoptera</taxon>
        <taxon>Glossata</taxon>
        <taxon>Ditrysia</taxon>
        <taxon>Papilionoidea</taxon>
        <taxon>Pieridae</taxon>
        <taxon>Dismorphiinae</taxon>
        <taxon>Leptidea</taxon>
    </lineage>
</organism>
<name>A0A5E4PTF8_9NEOP</name>
<gene>
    <name evidence="8" type="ORF">LSINAPIS_LOCUS2490</name>
</gene>
<evidence type="ECO:0000313" key="9">
    <source>
        <dbReference type="Proteomes" id="UP000324832"/>
    </source>
</evidence>
<dbReference type="AlphaFoldDB" id="A0A5E4PTF8"/>
<protein>
    <recommendedName>
        <fullName evidence="7">JmjC domain-containing protein</fullName>
    </recommendedName>
</protein>
<dbReference type="SUPFAM" id="SSF51197">
    <property type="entry name" value="Clavaminate synthase-like"/>
    <property type="match status" value="1"/>
</dbReference>
<dbReference type="InterPro" id="IPR003347">
    <property type="entry name" value="JmjC_dom"/>
</dbReference>
<dbReference type="Gene3D" id="2.60.120.650">
    <property type="entry name" value="Cupin"/>
    <property type="match status" value="1"/>
</dbReference>
<evidence type="ECO:0000256" key="1">
    <source>
        <dbReference type="ARBA" id="ARBA00001954"/>
    </source>
</evidence>
<keyword evidence="4" id="KW-0560">Oxidoreductase</keyword>
<sequence>MCSPRGFEEIVKLKSSISEAIEEISELDPASLSLIDKSINEIEANNSDHILQIEGLLDYMYEQVNIGNWKEVRLFLRKTITIASYIKLLITLKNCNQVSSDVLKECFKIIDFGILFGCPIKAVPSLLQDCAALLNNLYNFQKNSEYKIDDNKLFDCDHDIKNIYNATDIEIIKCPSMENFYAHYIKKETPVILDNCIDHWPALSKWKDHKYFLKLAGFRTVSVEIGKKYTDSDWTQKLITIEEFIKNYIYETDGPKGYLAQYQLFDQIPELKADITEPEYCCFSETDEPVNVMAWYGPKGTISPLHHDPPKNLLAQVVGEKQIFLFSPKDSEYLYCHEDELLNNTAQVDPREPDLDKYPKYKHSTPYYCRLKPGQMLYIPPKWWHFVESLSVSFSVSFWWQ</sequence>
<keyword evidence="6" id="KW-0539">Nucleus</keyword>
<dbReference type="PANTHER" id="PTHR12461:SF106">
    <property type="entry name" value="BIFUNCTIONAL PEPTIDASE AND ARGINYL-HYDROXYLASE JMJD5"/>
    <property type="match status" value="1"/>
</dbReference>
<evidence type="ECO:0000256" key="6">
    <source>
        <dbReference type="ARBA" id="ARBA00023242"/>
    </source>
</evidence>
<evidence type="ECO:0000256" key="2">
    <source>
        <dbReference type="ARBA" id="ARBA00004123"/>
    </source>
</evidence>
<evidence type="ECO:0000256" key="5">
    <source>
        <dbReference type="ARBA" id="ARBA00023004"/>
    </source>
</evidence>
<dbReference type="SMART" id="SM00558">
    <property type="entry name" value="JmjC"/>
    <property type="match status" value="1"/>
</dbReference>
<dbReference type="EMBL" id="FZQP02000515">
    <property type="protein sequence ID" value="VVC89347.1"/>
    <property type="molecule type" value="Genomic_DNA"/>
</dbReference>
<evidence type="ECO:0000256" key="3">
    <source>
        <dbReference type="ARBA" id="ARBA00022723"/>
    </source>
</evidence>
<dbReference type="PROSITE" id="PS51184">
    <property type="entry name" value="JMJC"/>
    <property type="match status" value="1"/>
</dbReference>
<keyword evidence="9" id="KW-1185">Reference proteome</keyword>
<dbReference type="Proteomes" id="UP000324832">
    <property type="component" value="Unassembled WGS sequence"/>
</dbReference>
<dbReference type="PANTHER" id="PTHR12461">
    <property type="entry name" value="HYPOXIA-INDUCIBLE FACTOR 1 ALPHA INHIBITOR-RELATED"/>
    <property type="match status" value="1"/>
</dbReference>
<dbReference type="GO" id="GO:0005634">
    <property type="term" value="C:nucleus"/>
    <property type="evidence" value="ECO:0007669"/>
    <property type="project" value="UniProtKB-SubCell"/>
</dbReference>
<accession>A0A5E4PTF8</accession>
<evidence type="ECO:0000313" key="8">
    <source>
        <dbReference type="EMBL" id="VVC89347.1"/>
    </source>
</evidence>
<evidence type="ECO:0000259" key="7">
    <source>
        <dbReference type="PROSITE" id="PS51184"/>
    </source>
</evidence>
<dbReference type="Pfam" id="PF13621">
    <property type="entry name" value="Cupin_8"/>
    <property type="match status" value="1"/>
</dbReference>
<reference evidence="8 9" key="1">
    <citation type="submission" date="2017-07" db="EMBL/GenBank/DDBJ databases">
        <authorList>
            <person name="Talla V."/>
            <person name="Backstrom N."/>
        </authorList>
    </citation>
    <scope>NUCLEOTIDE SEQUENCE [LARGE SCALE GENOMIC DNA]</scope>
</reference>
<dbReference type="InterPro" id="IPR041667">
    <property type="entry name" value="Cupin_8"/>
</dbReference>
<proteinExistence type="predicted"/>
<keyword evidence="5" id="KW-0408">Iron</keyword>
<dbReference type="GO" id="GO:0046872">
    <property type="term" value="F:metal ion binding"/>
    <property type="evidence" value="ECO:0007669"/>
    <property type="project" value="UniProtKB-KW"/>
</dbReference>